<name>A0ABQ4U2H8_9HYPH</name>
<evidence type="ECO:0000313" key="2">
    <source>
        <dbReference type="Proteomes" id="UP001055057"/>
    </source>
</evidence>
<accession>A0ABQ4U2H8</accession>
<protein>
    <submittedName>
        <fullName evidence="1">Uncharacterized protein</fullName>
    </submittedName>
</protein>
<reference evidence="1" key="2">
    <citation type="submission" date="2021-08" db="EMBL/GenBank/DDBJ databases">
        <authorList>
            <person name="Tani A."/>
            <person name="Ola A."/>
            <person name="Ogura Y."/>
            <person name="Katsura K."/>
            <person name="Hayashi T."/>
        </authorList>
    </citation>
    <scope>NUCLEOTIDE SEQUENCE</scope>
    <source>
        <strain evidence="1">DSM 23632</strain>
    </source>
</reference>
<keyword evidence="2" id="KW-1185">Reference proteome</keyword>
<gene>
    <name evidence="1" type="ORF">MPOCJGCO_3802</name>
</gene>
<organism evidence="1 2">
    <name type="scientific">Methylobacterium trifolii</name>
    <dbReference type="NCBI Taxonomy" id="1003092"/>
    <lineage>
        <taxon>Bacteria</taxon>
        <taxon>Pseudomonadati</taxon>
        <taxon>Pseudomonadota</taxon>
        <taxon>Alphaproteobacteria</taxon>
        <taxon>Hyphomicrobiales</taxon>
        <taxon>Methylobacteriaceae</taxon>
        <taxon>Methylobacterium</taxon>
    </lineage>
</organism>
<evidence type="ECO:0000313" key="1">
    <source>
        <dbReference type="EMBL" id="GJE61679.1"/>
    </source>
</evidence>
<dbReference type="Proteomes" id="UP001055057">
    <property type="component" value="Unassembled WGS sequence"/>
</dbReference>
<comment type="caution">
    <text evidence="1">The sequence shown here is derived from an EMBL/GenBank/DDBJ whole genome shotgun (WGS) entry which is preliminary data.</text>
</comment>
<dbReference type="EMBL" id="BPRB01000237">
    <property type="protein sequence ID" value="GJE61679.1"/>
    <property type="molecule type" value="Genomic_DNA"/>
</dbReference>
<proteinExistence type="predicted"/>
<reference evidence="1" key="1">
    <citation type="journal article" date="2021" name="Front. Microbiol.">
        <title>Comprehensive Comparative Genomics and Phenotyping of Methylobacterium Species.</title>
        <authorList>
            <person name="Alessa O."/>
            <person name="Ogura Y."/>
            <person name="Fujitani Y."/>
            <person name="Takami H."/>
            <person name="Hayashi T."/>
            <person name="Sahin N."/>
            <person name="Tani A."/>
        </authorList>
    </citation>
    <scope>NUCLEOTIDE SEQUENCE</scope>
    <source>
        <strain evidence="1">DSM 23632</strain>
    </source>
</reference>
<sequence length="42" mass="4288">MHENYAPIPRLSACGERVGGVYKGDSAGSGLNLGPRAGAAWT</sequence>